<protein>
    <submittedName>
        <fullName evidence="1">Uncharacterized protein</fullName>
    </submittedName>
</protein>
<name>A0A3A6PQP1_9BACL</name>
<keyword evidence="2" id="KW-1185">Reference proteome</keyword>
<organism evidence="1 2">
    <name type="scientific">Paenibacillus pinisoli</name>
    <dbReference type="NCBI Taxonomy" id="1276110"/>
    <lineage>
        <taxon>Bacteria</taxon>
        <taxon>Bacillati</taxon>
        <taxon>Bacillota</taxon>
        <taxon>Bacilli</taxon>
        <taxon>Bacillales</taxon>
        <taxon>Paenibacillaceae</taxon>
        <taxon>Paenibacillus</taxon>
    </lineage>
</organism>
<dbReference type="AlphaFoldDB" id="A0A3A6PQP1"/>
<dbReference type="EMBL" id="QXQB01000003">
    <property type="protein sequence ID" value="RJX38951.1"/>
    <property type="molecule type" value="Genomic_DNA"/>
</dbReference>
<proteinExistence type="predicted"/>
<gene>
    <name evidence="1" type="ORF">D3P09_15690</name>
</gene>
<dbReference type="RefSeq" id="WP_120111833.1">
    <property type="nucleotide sequence ID" value="NZ_QXQB01000003.1"/>
</dbReference>
<dbReference type="OrthoDB" id="7189707at2"/>
<sequence length="163" mass="18946">MKKNFKNKHRMLESFGYEFLVACPNCNSKSKVISLGEHSPHSTGITKRFVCLNCGMTNDIRFNQSIISYSSKWNEGIINIGGSFDWYFGYPLYLQIPCCGQTLWAYNLEHLEYLKNYVQAELREDHPYYLSVESRLPLWMKSAKNRDAVLKAISKLEKKANEN</sequence>
<reference evidence="1 2" key="1">
    <citation type="submission" date="2018-09" db="EMBL/GenBank/DDBJ databases">
        <title>Paenibacillus aracenensis nov. sp. isolated from a cave in southern Spain.</title>
        <authorList>
            <person name="Jurado V."/>
            <person name="Gutierrez-Patricio S."/>
            <person name="Gonzalez-Pimentel J.L."/>
            <person name="Miller A.Z."/>
            <person name="Laiz L."/>
            <person name="Saiz-Jimenez C."/>
        </authorList>
    </citation>
    <scope>NUCLEOTIDE SEQUENCE [LARGE SCALE GENOMIC DNA]</scope>
    <source>
        <strain evidence="1 2">JCM 19203</strain>
    </source>
</reference>
<evidence type="ECO:0000313" key="2">
    <source>
        <dbReference type="Proteomes" id="UP000267798"/>
    </source>
</evidence>
<accession>A0A3A6PQP1</accession>
<evidence type="ECO:0000313" key="1">
    <source>
        <dbReference type="EMBL" id="RJX38951.1"/>
    </source>
</evidence>
<dbReference type="Proteomes" id="UP000267798">
    <property type="component" value="Unassembled WGS sequence"/>
</dbReference>
<comment type="caution">
    <text evidence="1">The sequence shown here is derived from an EMBL/GenBank/DDBJ whole genome shotgun (WGS) entry which is preliminary data.</text>
</comment>